<feature type="domain" description="BD-FAE-like" evidence="2">
    <location>
        <begin position="28"/>
        <end position="214"/>
    </location>
</feature>
<dbReference type="EMBL" id="BFBY01000009">
    <property type="protein sequence ID" value="GBG05247.1"/>
    <property type="molecule type" value="Genomic_DNA"/>
</dbReference>
<organism evidence="3 4">
    <name type="scientific">Lactobacillus rodentium</name>
    <dbReference type="NCBI Taxonomy" id="947835"/>
    <lineage>
        <taxon>Bacteria</taxon>
        <taxon>Bacillati</taxon>
        <taxon>Bacillota</taxon>
        <taxon>Bacilli</taxon>
        <taxon>Lactobacillales</taxon>
        <taxon>Lactobacillaceae</taxon>
        <taxon>Lactobacillus</taxon>
    </lineage>
</organism>
<gene>
    <name evidence="3" type="ORF">LrDSM24759_11610</name>
</gene>
<proteinExistence type="predicted"/>
<dbReference type="OrthoDB" id="9794725at2"/>
<name>A0A2Z6TQZ7_9LACO</name>
<comment type="caution">
    <text evidence="3">The sequence shown here is derived from an EMBL/GenBank/DDBJ whole genome shotgun (WGS) entry which is preliminary data.</text>
</comment>
<protein>
    <submittedName>
        <fullName evidence="3">Acetyl esterase</fullName>
    </submittedName>
</protein>
<keyword evidence="1" id="KW-0378">Hydrolase</keyword>
<dbReference type="PANTHER" id="PTHR48081:SF6">
    <property type="entry name" value="PEPTIDASE S9 PROLYL OLIGOPEPTIDASE CATALYTIC DOMAIN-CONTAINING PROTEIN"/>
    <property type="match status" value="1"/>
</dbReference>
<dbReference type="Gene3D" id="3.40.50.1820">
    <property type="entry name" value="alpha/beta hydrolase"/>
    <property type="match status" value="1"/>
</dbReference>
<evidence type="ECO:0000256" key="1">
    <source>
        <dbReference type="ARBA" id="ARBA00022801"/>
    </source>
</evidence>
<dbReference type="AlphaFoldDB" id="A0A2Z6TQZ7"/>
<evidence type="ECO:0000259" key="2">
    <source>
        <dbReference type="Pfam" id="PF20434"/>
    </source>
</evidence>
<dbReference type="SUPFAM" id="SSF53474">
    <property type="entry name" value="alpha/beta-Hydrolases"/>
    <property type="match status" value="1"/>
</dbReference>
<dbReference type="PANTHER" id="PTHR48081">
    <property type="entry name" value="AB HYDROLASE SUPERFAMILY PROTEIN C4A8.06C"/>
    <property type="match status" value="1"/>
</dbReference>
<dbReference type="InterPro" id="IPR049492">
    <property type="entry name" value="BD-FAE-like_dom"/>
</dbReference>
<reference evidence="4" key="1">
    <citation type="submission" date="2018-03" db="EMBL/GenBank/DDBJ databases">
        <title>New taxa in the Lactobacillus gasseri group.</title>
        <authorList>
            <person name="Tanizawa Y."/>
            <person name="Tohno M."/>
            <person name="Endo A."/>
            <person name="Arita M."/>
        </authorList>
    </citation>
    <scope>NUCLEOTIDE SEQUENCE [LARGE SCALE GENOMIC DNA]</scope>
    <source>
        <strain evidence="4">DSM 24759</strain>
    </source>
</reference>
<evidence type="ECO:0000313" key="4">
    <source>
        <dbReference type="Proteomes" id="UP000257317"/>
    </source>
</evidence>
<dbReference type="InterPro" id="IPR050300">
    <property type="entry name" value="GDXG_lipolytic_enzyme"/>
</dbReference>
<accession>A0A2Z6TQZ7</accession>
<evidence type="ECO:0000313" key="3">
    <source>
        <dbReference type="EMBL" id="GBG05247.1"/>
    </source>
</evidence>
<keyword evidence="4" id="KW-1185">Reference proteome</keyword>
<dbReference type="GO" id="GO:0016787">
    <property type="term" value="F:hydrolase activity"/>
    <property type="evidence" value="ECO:0007669"/>
    <property type="project" value="UniProtKB-KW"/>
</dbReference>
<sequence>MDVRHLVLTNFNERDFKVTYYGLDQNPNLDMKKRPLILVFPGGSFNHLAQREGEPVALAYVDHGFNAAVVSYNLTTDPGDIYPDAGLSGLRAIQYFRQNAERLGIDPEKIITIGFSAGGHVVSVINMMAESEKWQKAFKFKHDEVAPNATILGYPLIDFTKIGFKLNSSEEKEVDHEEEKEFLNTANGVTSQTPPTFIFQAYDDPTVLIDNSLEYMMALRKHNVQFEAHIFDKGGHGFSLARPELAIKERPWIVNPHTAHWFKLSLEWLEHLKFIPSYYENEKE</sequence>
<dbReference type="Pfam" id="PF20434">
    <property type="entry name" value="BD-FAE"/>
    <property type="match status" value="1"/>
</dbReference>
<dbReference type="Proteomes" id="UP000257317">
    <property type="component" value="Unassembled WGS sequence"/>
</dbReference>
<dbReference type="RefSeq" id="WP_117118577.1">
    <property type="nucleotide sequence ID" value="NZ_BFBY01000009.1"/>
</dbReference>
<dbReference type="InterPro" id="IPR029058">
    <property type="entry name" value="AB_hydrolase_fold"/>
</dbReference>